<sequence>MANLTYSNGDSFTKPSKQDQELALTSYDALTEALKQLRTESPEIEIEETGERITVPRSALELLRDVLKSLSKGQAVSVFPIAAEMTTQAAADFLNCSRPYLVKLLEKGEIPFTKVGKHRRIKFEDVHAYRQRMKQEQKQHLIEMMKADEDSGLYDT</sequence>
<dbReference type="Pfam" id="PF12728">
    <property type="entry name" value="HTH_17"/>
    <property type="match status" value="1"/>
</dbReference>
<evidence type="ECO:0000259" key="1">
    <source>
        <dbReference type="Pfam" id="PF12728"/>
    </source>
</evidence>
<evidence type="ECO:0000313" key="2">
    <source>
        <dbReference type="EMBL" id="THH34592.1"/>
    </source>
</evidence>
<proteinExistence type="predicted"/>
<gene>
    <name evidence="2" type="ORF">E4021_17290</name>
</gene>
<comment type="caution">
    <text evidence="2">The sequence shown here is derived from an EMBL/GenBank/DDBJ whole genome shotgun (WGS) entry which is preliminary data.</text>
</comment>
<dbReference type="EMBL" id="SRSF01000015">
    <property type="protein sequence ID" value="THH34592.1"/>
    <property type="molecule type" value="Genomic_DNA"/>
</dbReference>
<feature type="domain" description="Helix-turn-helix" evidence="1">
    <location>
        <begin position="85"/>
        <end position="132"/>
    </location>
</feature>
<protein>
    <submittedName>
        <fullName evidence="2">Helix-turn-helix domain-containing protein</fullName>
    </submittedName>
</protein>
<dbReference type="Proteomes" id="UP000308528">
    <property type="component" value="Unassembled WGS sequence"/>
</dbReference>
<name>A0A4S4N652_9BACT</name>
<evidence type="ECO:0000313" key="3">
    <source>
        <dbReference type="Proteomes" id="UP000308528"/>
    </source>
</evidence>
<organism evidence="2 3">
    <name type="scientific">Neolewinella litorea</name>
    <dbReference type="NCBI Taxonomy" id="2562452"/>
    <lineage>
        <taxon>Bacteria</taxon>
        <taxon>Pseudomonadati</taxon>
        <taxon>Bacteroidota</taxon>
        <taxon>Saprospiria</taxon>
        <taxon>Saprospirales</taxon>
        <taxon>Lewinellaceae</taxon>
        <taxon>Neolewinella</taxon>
    </lineage>
</organism>
<dbReference type="NCBIfam" id="TIGR01764">
    <property type="entry name" value="excise"/>
    <property type="match status" value="1"/>
</dbReference>
<accession>A0A4S4N652</accession>
<dbReference type="AlphaFoldDB" id="A0A4S4N652"/>
<reference evidence="2 3" key="1">
    <citation type="submission" date="2019-04" db="EMBL/GenBank/DDBJ databases">
        <title>Lewinella litorea sp. nov., isolated from a marine sand.</title>
        <authorList>
            <person name="Yoon J.-H."/>
        </authorList>
    </citation>
    <scope>NUCLEOTIDE SEQUENCE [LARGE SCALE GENOMIC DNA]</scope>
    <source>
        <strain evidence="2 3">HSMS-39</strain>
    </source>
</reference>
<dbReference type="InterPro" id="IPR010093">
    <property type="entry name" value="SinI_DNA-bd"/>
</dbReference>
<dbReference type="InterPro" id="IPR041657">
    <property type="entry name" value="HTH_17"/>
</dbReference>
<dbReference type="RefSeq" id="WP_136460670.1">
    <property type="nucleotide sequence ID" value="NZ_SRSF01000015.1"/>
</dbReference>
<dbReference type="OrthoDB" id="26212at2"/>
<keyword evidence="3" id="KW-1185">Reference proteome</keyword>
<dbReference type="GO" id="GO:0003677">
    <property type="term" value="F:DNA binding"/>
    <property type="evidence" value="ECO:0007669"/>
    <property type="project" value="InterPro"/>
</dbReference>